<dbReference type="InterPro" id="IPR046492">
    <property type="entry name" value="DUF6585"/>
</dbReference>
<keyword evidence="1" id="KW-1133">Transmembrane helix</keyword>
<dbReference type="Pfam" id="PF20226">
    <property type="entry name" value="DUF6585"/>
    <property type="match status" value="1"/>
</dbReference>
<name>A0ABY4UMJ1_STRFL</name>
<evidence type="ECO:0008006" key="4">
    <source>
        <dbReference type="Google" id="ProtNLM"/>
    </source>
</evidence>
<dbReference type="Proteomes" id="UP001056079">
    <property type="component" value="Chromosome"/>
</dbReference>
<dbReference type="RefSeq" id="WP_006129543.1">
    <property type="nucleotide sequence ID" value="NZ_CP098609.1"/>
</dbReference>
<evidence type="ECO:0000313" key="2">
    <source>
        <dbReference type="EMBL" id="USC45238.1"/>
    </source>
</evidence>
<keyword evidence="3" id="KW-1185">Reference proteome</keyword>
<evidence type="ECO:0000256" key="1">
    <source>
        <dbReference type="SAM" id="Phobius"/>
    </source>
</evidence>
<organism evidence="2 3">
    <name type="scientific">Streptomyces filamentosus</name>
    <name type="common">Streptomyces roseosporus</name>
    <dbReference type="NCBI Taxonomy" id="67294"/>
    <lineage>
        <taxon>Bacteria</taxon>
        <taxon>Bacillati</taxon>
        <taxon>Actinomycetota</taxon>
        <taxon>Actinomycetes</taxon>
        <taxon>Kitasatosporales</taxon>
        <taxon>Streptomycetaceae</taxon>
        <taxon>Streptomyces</taxon>
    </lineage>
</organism>
<protein>
    <recommendedName>
        <fullName evidence="4">NERD domain-containing protein</fullName>
    </recommendedName>
</protein>
<keyword evidence="1" id="KW-0472">Membrane</keyword>
<feature type="transmembrane region" description="Helical" evidence="1">
    <location>
        <begin position="67"/>
        <end position="85"/>
    </location>
</feature>
<feature type="transmembrane region" description="Helical" evidence="1">
    <location>
        <begin position="40"/>
        <end position="61"/>
    </location>
</feature>
<gene>
    <name evidence="2" type="ORF">K7395_00125</name>
</gene>
<evidence type="ECO:0000313" key="3">
    <source>
        <dbReference type="Proteomes" id="UP001056079"/>
    </source>
</evidence>
<keyword evidence="1" id="KW-0812">Transmembrane</keyword>
<reference evidence="2" key="1">
    <citation type="submission" date="2021-08" db="EMBL/GenBank/DDBJ databases">
        <title>DNA methylation of m4C regulates biosynthesis of daptomycin in Streptomyces roseosporus L30.</title>
        <authorList>
            <person name="Fang J.-L."/>
        </authorList>
    </citation>
    <scope>NUCLEOTIDE SEQUENCE</scope>
    <source>
        <strain evidence="2">L30</strain>
    </source>
</reference>
<sequence length="272" mass="29632">MTGEDGRSHAQDRFRTSIDEAADRGRLGKRSAAYPGAQSAGFRGCAVAAVVVLGGIGLVLALTTEPIVAVLPGGLLVAVLISLWFDQRTSKNNQGFRLDLYEHGLTAVVKGQVHAVRYDSTSVLQRSIRHTGATGYTEYWYTLTDIDERDIVLRGRSDGVVKKGQFAKPREWGTAIQQGVTQEQFPKALAAIKSGESLSFGKLWVSREAVGSARDAAKWAQIEEVRVIDGYIKIKMAGKWRSLGATAVTTPVVSEMPNFFVFLALADHLRRP</sequence>
<accession>A0ABY4UMJ1</accession>
<dbReference type="EMBL" id="CP098609">
    <property type="protein sequence ID" value="USC45238.1"/>
    <property type="molecule type" value="Genomic_DNA"/>
</dbReference>
<proteinExistence type="predicted"/>